<keyword evidence="4" id="KW-1185">Reference proteome</keyword>
<evidence type="ECO:0000259" key="2">
    <source>
        <dbReference type="PROSITE" id="PS50846"/>
    </source>
</evidence>
<dbReference type="PROSITE" id="PS50846">
    <property type="entry name" value="HMA_2"/>
    <property type="match status" value="1"/>
</dbReference>
<dbReference type="InterPro" id="IPR036163">
    <property type="entry name" value="HMA_dom_sf"/>
</dbReference>
<evidence type="ECO:0000256" key="1">
    <source>
        <dbReference type="SAM" id="SignalP"/>
    </source>
</evidence>
<proteinExistence type="predicted"/>
<dbReference type="CDD" id="cd00371">
    <property type="entry name" value="HMA"/>
    <property type="match status" value="1"/>
</dbReference>
<feature type="signal peptide" evidence="1">
    <location>
        <begin position="1"/>
        <end position="16"/>
    </location>
</feature>
<gene>
    <name evidence="3" type="ORF">KDD93_04515</name>
</gene>
<keyword evidence="1" id="KW-0732">Signal</keyword>
<feature type="domain" description="HMA" evidence="2">
    <location>
        <begin position="18"/>
        <end position="83"/>
    </location>
</feature>
<dbReference type="Gene3D" id="3.30.70.100">
    <property type="match status" value="1"/>
</dbReference>
<evidence type="ECO:0000313" key="3">
    <source>
        <dbReference type="EMBL" id="MBR8463839.1"/>
    </source>
</evidence>
<accession>A0ABS5HHT2</accession>
<comment type="caution">
    <text evidence="3">The sequence shown here is derived from an EMBL/GenBank/DDBJ whole genome shotgun (WGS) entry which is preliminary data.</text>
</comment>
<evidence type="ECO:0000313" key="4">
    <source>
        <dbReference type="Proteomes" id="UP000682951"/>
    </source>
</evidence>
<dbReference type="EMBL" id="JAGSSW010000003">
    <property type="protein sequence ID" value="MBR8463839.1"/>
    <property type="molecule type" value="Genomic_DNA"/>
</dbReference>
<dbReference type="Pfam" id="PF00403">
    <property type="entry name" value="HMA"/>
    <property type="match status" value="1"/>
</dbReference>
<dbReference type="Proteomes" id="UP000682951">
    <property type="component" value="Unassembled WGS sequence"/>
</dbReference>
<dbReference type="PRINTS" id="PR00946">
    <property type="entry name" value="HGSCAVENGER"/>
</dbReference>
<organism evidence="3 4">
    <name type="scientific">Campylobacter anatolicus</name>
    <dbReference type="NCBI Taxonomy" id="2829105"/>
    <lineage>
        <taxon>Bacteria</taxon>
        <taxon>Pseudomonadati</taxon>
        <taxon>Campylobacterota</taxon>
        <taxon>Epsilonproteobacteria</taxon>
        <taxon>Campylobacterales</taxon>
        <taxon>Campylobacteraceae</taxon>
        <taxon>Campylobacter</taxon>
    </lineage>
</organism>
<dbReference type="SUPFAM" id="SSF55008">
    <property type="entry name" value="HMA, heavy metal-associated domain"/>
    <property type="match status" value="1"/>
</dbReference>
<dbReference type="InterPro" id="IPR006121">
    <property type="entry name" value="HMA_dom"/>
</dbReference>
<reference evidence="3 4" key="1">
    <citation type="submission" date="2021-04" db="EMBL/GenBank/DDBJ databases">
        <title>Molecular and phenotypic characterization and identification of bacterial isolates recovered from the Anatolian ground squirrels (Spermophilus xanthoprymnus) and which have the potential to form a new species in the Campylobacter genus.</title>
        <authorList>
            <person name="Aydin F."/>
            <person name="Abay S."/>
            <person name="Kayman T."/>
            <person name="Karakaya E."/>
            <person name="Mustak H.K."/>
            <person name="Mustak I.B."/>
            <person name="Bilgin N."/>
            <person name="Duzler A."/>
            <person name="Sahin O."/>
            <person name="Guran O."/>
            <person name="Saticioglu I.B."/>
        </authorList>
    </citation>
    <scope>NUCLEOTIDE SEQUENCE [LARGE SCALE GENOMIC DNA]</scope>
    <source>
        <strain evidence="4">faydin-G24</strain>
    </source>
</reference>
<protein>
    <submittedName>
        <fullName evidence="3">Heavy-metal-associated domain-containing protein</fullName>
    </submittedName>
</protein>
<feature type="chain" id="PRO_5045206120" evidence="1">
    <location>
        <begin position="17"/>
        <end position="86"/>
    </location>
</feature>
<dbReference type="RefSeq" id="WP_212140329.1">
    <property type="nucleotide sequence ID" value="NZ_JAGSSW010000003.1"/>
</dbReference>
<dbReference type="InterPro" id="IPR001802">
    <property type="entry name" value="MerP/CopZ"/>
</dbReference>
<sequence length="86" mass="9438">MRKILCIILLCMSAFADKSLNIFVESMHCPLCTSLVRKELMKVDGVISVKVSLQTKTAVVVARDDVSESALLKAIADIQYPGVIQK</sequence>
<name>A0ABS5HHT2_9BACT</name>